<protein>
    <submittedName>
        <fullName evidence="1">Uncharacterized protein</fullName>
    </submittedName>
</protein>
<name>A0ACB7YX04_9ERIC</name>
<evidence type="ECO:0000313" key="2">
    <source>
        <dbReference type="Proteomes" id="UP000828048"/>
    </source>
</evidence>
<gene>
    <name evidence="1" type="ORF">Vadar_018249</name>
</gene>
<proteinExistence type="predicted"/>
<accession>A0ACB7YX04</accession>
<comment type="caution">
    <text evidence="1">The sequence shown here is derived from an EMBL/GenBank/DDBJ whole genome shotgun (WGS) entry which is preliminary data.</text>
</comment>
<dbReference type="Proteomes" id="UP000828048">
    <property type="component" value="Chromosome 3"/>
</dbReference>
<evidence type="ECO:0000313" key="1">
    <source>
        <dbReference type="EMBL" id="KAH7857951.1"/>
    </source>
</evidence>
<sequence>MYFGTDDEDLIPTQMQGDEIGTEQEESIPMQMESDEIVLGILQVHAISISGEDEDISVDTTNNINVINLSISKEVIPEVGKKFETEEAAYQFYNAYAYKVGFSVHKSNKHKDRSGKITDRVFCRSCQGKRGKDKRNVKSHRSETRFGCLARMKVKYCQDIGKYQVVEFVAEHNHTTCSPRKTHLCRSHRNFTAAQAAEADLAHSSVEILKHAASIYTPDVFESFQASLCKAHDSTLKLTGEFGTINTYEITPYQKHRHHLVKYDSLEGLVVCSCKKFEFVGILCSHALKVLSSKSLTSIPNRYILKRWTKNAKSGHIGASRSSTESISQEDPKAMMGRRYKELCRLSTQLATRSVETEKAYKITLDGFHKLLEEVDVILRRDEVEELLAKEQNESNNLDTASIGKRVRGIKVKERTRIKTSKRSRSALEGATKKKKTPGRPPLDDLDFMREPVTRSELPSSPHFLQLHTCTEALGMDASMVERPLNSLSQISQLAQPSQCAQGESPPERYGESQWDSWLTGDSIWSRHGEQDV</sequence>
<dbReference type="EMBL" id="CM037153">
    <property type="protein sequence ID" value="KAH7857951.1"/>
    <property type="molecule type" value="Genomic_DNA"/>
</dbReference>
<keyword evidence="2" id="KW-1185">Reference proteome</keyword>
<reference evidence="1 2" key="1">
    <citation type="journal article" date="2021" name="Hortic Res">
        <title>High-quality reference genome and annotation aids understanding of berry development for evergreen blueberry (Vaccinium darrowii).</title>
        <authorList>
            <person name="Yu J."/>
            <person name="Hulse-Kemp A.M."/>
            <person name="Babiker E."/>
            <person name="Staton M."/>
        </authorList>
    </citation>
    <scope>NUCLEOTIDE SEQUENCE [LARGE SCALE GENOMIC DNA]</scope>
    <source>
        <strain evidence="2">cv. NJ 8807/NJ 8810</strain>
        <tissue evidence="1">Young leaf</tissue>
    </source>
</reference>
<organism evidence="1 2">
    <name type="scientific">Vaccinium darrowii</name>
    <dbReference type="NCBI Taxonomy" id="229202"/>
    <lineage>
        <taxon>Eukaryota</taxon>
        <taxon>Viridiplantae</taxon>
        <taxon>Streptophyta</taxon>
        <taxon>Embryophyta</taxon>
        <taxon>Tracheophyta</taxon>
        <taxon>Spermatophyta</taxon>
        <taxon>Magnoliopsida</taxon>
        <taxon>eudicotyledons</taxon>
        <taxon>Gunneridae</taxon>
        <taxon>Pentapetalae</taxon>
        <taxon>asterids</taxon>
        <taxon>Ericales</taxon>
        <taxon>Ericaceae</taxon>
        <taxon>Vaccinioideae</taxon>
        <taxon>Vaccinieae</taxon>
        <taxon>Vaccinium</taxon>
    </lineage>
</organism>